<reference evidence="2" key="3">
    <citation type="submission" date="2015-04" db="UniProtKB">
        <authorList>
            <consortium name="EnsemblPlants"/>
        </authorList>
    </citation>
    <scope>IDENTIFICATION</scope>
</reference>
<reference evidence="3" key="2">
    <citation type="submission" date="2013-12" db="EMBL/GenBank/DDBJ databases">
        <authorList>
            <person name="Yu Y."/>
            <person name="Lee S."/>
            <person name="de Baynast K."/>
            <person name="Wissotski M."/>
            <person name="Liu L."/>
            <person name="Talag J."/>
            <person name="Goicoechea J."/>
            <person name="Angelova A."/>
            <person name="Jetty R."/>
            <person name="Kudrna D."/>
            <person name="Golser W."/>
            <person name="Rivera L."/>
            <person name="Zhang J."/>
            <person name="Wing R."/>
        </authorList>
    </citation>
    <scope>NUCLEOTIDE SEQUENCE</scope>
</reference>
<sequence>MPSALPRHAEAPAPPPATASLLLRRRGRLRVSLGYCSASATQPLAAASPSALALRSSVAATSSPRHAGPGRAPDGGLLAFTFAASAVAISACLVFVSAIRSMLESKRAVESLEKSLDSAREKLPETMASVRLVGREICDLTVDLSNLSQELKKGVQSSMSVVHTADAQLRQLTSASQGNRRAGSNRKRAAGEPLLASTVRELRELIAELQSGFGVAVSITGLLWWASNFASKHPRNRS</sequence>
<proteinExistence type="predicted"/>
<dbReference type="PANTHER" id="PTHR33825:SF5">
    <property type="entry name" value="TRANSMEMBRANE PROTEIN"/>
    <property type="match status" value="1"/>
</dbReference>
<dbReference type="eggNOG" id="ENOG502QUNI">
    <property type="taxonomic scope" value="Eukaryota"/>
</dbReference>
<keyword evidence="1" id="KW-1133">Transmembrane helix</keyword>
<name>A0A0D9WNI3_9ORYZ</name>
<protein>
    <submittedName>
        <fullName evidence="2">Uncharacterized protein</fullName>
    </submittedName>
</protein>
<keyword evidence="3" id="KW-1185">Reference proteome</keyword>
<reference evidence="2 3" key="1">
    <citation type="submission" date="2012-08" db="EMBL/GenBank/DDBJ databases">
        <title>Oryza genome evolution.</title>
        <authorList>
            <person name="Wing R.A."/>
        </authorList>
    </citation>
    <scope>NUCLEOTIDE SEQUENCE</scope>
</reference>
<dbReference type="PANTHER" id="PTHR33825">
    <property type="entry name" value="CHITINASE-LIKE PROTEIN"/>
    <property type="match status" value="1"/>
</dbReference>
<dbReference type="AlphaFoldDB" id="A0A0D9WNI3"/>
<dbReference type="HOGENOM" id="CLU_1043561_0_0_1"/>
<organism evidence="2 3">
    <name type="scientific">Leersia perrieri</name>
    <dbReference type="NCBI Taxonomy" id="77586"/>
    <lineage>
        <taxon>Eukaryota</taxon>
        <taxon>Viridiplantae</taxon>
        <taxon>Streptophyta</taxon>
        <taxon>Embryophyta</taxon>
        <taxon>Tracheophyta</taxon>
        <taxon>Spermatophyta</taxon>
        <taxon>Magnoliopsida</taxon>
        <taxon>Liliopsida</taxon>
        <taxon>Poales</taxon>
        <taxon>Poaceae</taxon>
        <taxon>BOP clade</taxon>
        <taxon>Oryzoideae</taxon>
        <taxon>Oryzeae</taxon>
        <taxon>Oryzinae</taxon>
        <taxon>Leersia</taxon>
    </lineage>
</organism>
<evidence type="ECO:0000256" key="1">
    <source>
        <dbReference type="SAM" id="Phobius"/>
    </source>
</evidence>
<evidence type="ECO:0000313" key="3">
    <source>
        <dbReference type="Proteomes" id="UP000032180"/>
    </source>
</evidence>
<evidence type="ECO:0000313" key="2">
    <source>
        <dbReference type="EnsemblPlants" id="LPERR06G07410.1"/>
    </source>
</evidence>
<dbReference type="Gramene" id="LPERR06G07410.1">
    <property type="protein sequence ID" value="LPERR06G07410.1"/>
    <property type="gene ID" value="LPERR06G07410"/>
</dbReference>
<accession>A0A0D9WNI3</accession>
<keyword evidence="1" id="KW-0812">Transmembrane</keyword>
<dbReference type="EnsemblPlants" id="LPERR06G07410.1">
    <property type="protein sequence ID" value="LPERR06G07410.1"/>
    <property type="gene ID" value="LPERR06G07410"/>
</dbReference>
<keyword evidence="1" id="KW-0472">Membrane</keyword>
<feature type="transmembrane region" description="Helical" evidence="1">
    <location>
        <begin position="77"/>
        <end position="99"/>
    </location>
</feature>
<dbReference type="STRING" id="77586.A0A0D9WNI3"/>
<dbReference type="Proteomes" id="UP000032180">
    <property type="component" value="Chromosome 6"/>
</dbReference>